<proteinExistence type="predicted"/>
<keyword evidence="1" id="KW-1133">Transmembrane helix</keyword>
<gene>
    <name evidence="2" type="ORF">DVH24_006992</name>
</gene>
<organism evidence="2 3">
    <name type="scientific">Malus domestica</name>
    <name type="common">Apple</name>
    <name type="synonym">Pyrus malus</name>
    <dbReference type="NCBI Taxonomy" id="3750"/>
    <lineage>
        <taxon>Eukaryota</taxon>
        <taxon>Viridiplantae</taxon>
        <taxon>Streptophyta</taxon>
        <taxon>Embryophyta</taxon>
        <taxon>Tracheophyta</taxon>
        <taxon>Spermatophyta</taxon>
        <taxon>Magnoliopsida</taxon>
        <taxon>eudicotyledons</taxon>
        <taxon>Gunneridae</taxon>
        <taxon>Pentapetalae</taxon>
        <taxon>rosids</taxon>
        <taxon>fabids</taxon>
        <taxon>Rosales</taxon>
        <taxon>Rosaceae</taxon>
        <taxon>Amygdaloideae</taxon>
        <taxon>Maleae</taxon>
        <taxon>Malus</taxon>
    </lineage>
</organism>
<name>A0A498HE47_MALDO</name>
<keyword evidence="3" id="KW-1185">Reference proteome</keyword>
<reference evidence="2 3" key="1">
    <citation type="submission" date="2018-10" db="EMBL/GenBank/DDBJ databases">
        <title>A high-quality apple genome assembly.</title>
        <authorList>
            <person name="Hu J."/>
        </authorList>
    </citation>
    <scope>NUCLEOTIDE SEQUENCE [LARGE SCALE GENOMIC DNA]</scope>
    <source>
        <strain evidence="3">cv. HFTH1</strain>
        <tissue evidence="2">Young leaf</tissue>
    </source>
</reference>
<dbReference type="AlphaFoldDB" id="A0A498HE47"/>
<keyword evidence="1" id="KW-0472">Membrane</keyword>
<feature type="transmembrane region" description="Helical" evidence="1">
    <location>
        <begin position="6"/>
        <end position="28"/>
    </location>
</feature>
<evidence type="ECO:0000256" key="1">
    <source>
        <dbReference type="SAM" id="Phobius"/>
    </source>
</evidence>
<protein>
    <submittedName>
        <fullName evidence="2">Uncharacterized protein</fullName>
    </submittedName>
</protein>
<dbReference type="Proteomes" id="UP000290289">
    <property type="component" value="Chromosome 16"/>
</dbReference>
<sequence length="117" mass="13695">MLVSMHSVNAVFLLGEAVLNNMVALFISRPLILVRSLMVCFFDLDKQTLQKLDCMYIATRLKRIQLDHNSVYRCRRPCRYIGIGLMHLPCYGFFAFIIRMKNLLLSRAFPESYQSER</sequence>
<keyword evidence="1" id="KW-0812">Transmembrane</keyword>
<evidence type="ECO:0000313" key="2">
    <source>
        <dbReference type="EMBL" id="RXH69736.1"/>
    </source>
</evidence>
<dbReference type="EMBL" id="RDQH01000342">
    <property type="protein sequence ID" value="RXH69736.1"/>
    <property type="molecule type" value="Genomic_DNA"/>
</dbReference>
<accession>A0A498HE47</accession>
<comment type="caution">
    <text evidence="2">The sequence shown here is derived from an EMBL/GenBank/DDBJ whole genome shotgun (WGS) entry which is preliminary data.</text>
</comment>
<feature type="transmembrane region" description="Helical" evidence="1">
    <location>
        <begin position="80"/>
        <end position="98"/>
    </location>
</feature>
<evidence type="ECO:0000313" key="3">
    <source>
        <dbReference type="Proteomes" id="UP000290289"/>
    </source>
</evidence>